<dbReference type="GO" id="GO:0046872">
    <property type="term" value="F:metal ion binding"/>
    <property type="evidence" value="ECO:0007669"/>
    <property type="project" value="UniProtKB-KW"/>
</dbReference>
<dbReference type="NCBIfam" id="TIGR00052">
    <property type="entry name" value="nudix-type nucleoside diphosphatase, YffH/AdpP family"/>
    <property type="match status" value="1"/>
</dbReference>
<proteinExistence type="inferred from homology"/>
<dbReference type="GO" id="GO:0019693">
    <property type="term" value="P:ribose phosphate metabolic process"/>
    <property type="evidence" value="ECO:0007669"/>
    <property type="project" value="TreeGrafter"/>
</dbReference>
<evidence type="ECO:0000256" key="2">
    <source>
        <dbReference type="ARBA" id="ARBA00007482"/>
    </source>
</evidence>
<dbReference type="Gene3D" id="3.90.79.10">
    <property type="entry name" value="Nucleoside Triphosphate Pyrophosphohydrolase"/>
    <property type="match status" value="1"/>
</dbReference>
<evidence type="ECO:0000256" key="11">
    <source>
        <dbReference type="ARBA" id="ARBA00033056"/>
    </source>
</evidence>
<evidence type="ECO:0000256" key="7">
    <source>
        <dbReference type="ARBA" id="ARBA00022842"/>
    </source>
</evidence>
<dbReference type="EC" id="3.6.1.13" evidence="3"/>
<dbReference type="Proteomes" id="UP000681075">
    <property type="component" value="Unassembled WGS sequence"/>
</dbReference>
<dbReference type="CDD" id="cd24155">
    <property type="entry name" value="NUDIX_ADPRase"/>
    <property type="match status" value="1"/>
</dbReference>
<evidence type="ECO:0000256" key="4">
    <source>
        <dbReference type="ARBA" id="ARBA00013297"/>
    </source>
</evidence>
<protein>
    <recommendedName>
        <fullName evidence="4">ADP-ribose pyrophosphatase</fullName>
        <ecNumber evidence="3">3.6.1.13</ecNumber>
    </recommendedName>
    <alternativeName>
        <fullName evidence="9">ADP-ribose diphosphatase</fullName>
    </alternativeName>
    <alternativeName>
        <fullName evidence="11">ADP-ribose phosphohydrolase</fullName>
    </alternativeName>
    <alternativeName>
        <fullName evidence="10">Adenosine diphosphoribose pyrophosphatase</fullName>
    </alternativeName>
</protein>
<dbReference type="Pfam" id="PF00293">
    <property type="entry name" value="NUDIX"/>
    <property type="match status" value="1"/>
</dbReference>
<feature type="binding site" evidence="13">
    <location>
        <position position="162"/>
    </location>
    <ligand>
        <name>Mg(2+)</name>
        <dbReference type="ChEBI" id="CHEBI:18420"/>
        <label>1</label>
    </ligand>
</feature>
<comment type="catalytic activity">
    <reaction evidence="12">
        <text>ADP-D-ribose + H2O = D-ribose 5-phosphate + AMP + 2 H(+)</text>
        <dbReference type="Rhea" id="RHEA:10412"/>
        <dbReference type="ChEBI" id="CHEBI:15377"/>
        <dbReference type="ChEBI" id="CHEBI:15378"/>
        <dbReference type="ChEBI" id="CHEBI:57967"/>
        <dbReference type="ChEBI" id="CHEBI:78346"/>
        <dbReference type="ChEBI" id="CHEBI:456215"/>
        <dbReference type="EC" id="3.6.1.13"/>
    </reaction>
</comment>
<comment type="similarity">
    <text evidence="2">Belongs to the Nudix hydrolase family. NudF subfamily.</text>
</comment>
<evidence type="ECO:0000256" key="8">
    <source>
        <dbReference type="ARBA" id="ARBA00025164"/>
    </source>
</evidence>
<keyword evidence="5 13" id="KW-0479">Metal-binding</keyword>
<dbReference type="GO" id="GO:0006753">
    <property type="term" value="P:nucleoside phosphate metabolic process"/>
    <property type="evidence" value="ECO:0007669"/>
    <property type="project" value="TreeGrafter"/>
</dbReference>
<sequence>MAANDPKSIGTDVEILARDVAFQGYFRVDRWRLRFRTFAGPMSAPVEREVFERGHAVAVLPYDPVADSVVLIEQFRVGALAAGRKQPWLIEIVAGICGDDEAREEVARRETKEETGCDLGRIEPICEYLVSPGGTSESCAVFVGEIDCRHAGGVHGLANEHEDIRTLTLPADEAIARLDDGTIDNAVTIIALQWLARARPRLRQRWLQSSRSE</sequence>
<feature type="domain" description="Nudix hydrolase" evidence="14">
    <location>
        <begin position="52"/>
        <end position="191"/>
    </location>
</feature>
<accession>A0A8S8XAM9</accession>
<dbReference type="PROSITE" id="PS00893">
    <property type="entry name" value="NUDIX_BOX"/>
    <property type="match status" value="1"/>
</dbReference>
<dbReference type="InterPro" id="IPR015797">
    <property type="entry name" value="NUDIX_hydrolase-like_dom_sf"/>
</dbReference>
<dbReference type="GO" id="GO:0019144">
    <property type="term" value="F:ADP-sugar diphosphatase activity"/>
    <property type="evidence" value="ECO:0007669"/>
    <property type="project" value="TreeGrafter"/>
</dbReference>
<dbReference type="PANTHER" id="PTHR11839">
    <property type="entry name" value="UDP/ADP-SUGAR PYROPHOSPHATASE"/>
    <property type="match status" value="1"/>
</dbReference>
<feature type="binding site" evidence="13">
    <location>
        <position position="94"/>
    </location>
    <ligand>
        <name>Mg(2+)</name>
        <dbReference type="ChEBI" id="CHEBI:18420"/>
        <label>1</label>
    </ligand>
</feature>
<evidence type="ECO:0000256" key="5">
    <source>
        <dbReference type="ARBA" id="ARBA00022723"/>
    </source>
</evidence>
<evidence type="ECO:0000256" key="9">
    <source>
        <dbReference type="ARBA" id="ARBA00030162"/>
    </source>
</evidence>
<feature type="binding site" evidence="13">
    <location>
        <position position="110"/>
    </location>
    <ligand>
        <name>Mg(2+)</name>
        <dbReference type="ChEBI" id="CHEBI:18420"/>
        <label>1</label>
    </ligand>
</feature>
<dbReference type="InterPro" id="IPR004385">
    <property type="entry name" value="NDP_pyrophosphatase"/>
</dbReference>
<feature type="binding site" evidence="13">
    <location>
        <position position="114"/>
    </location>
    <ligand>
        <name>Mg(2+)</name>
        <dbReference type="ChEBI" id="CHEBI:18420"/>
        <label>1</label>
    </ligand>
</feature>
<dbReference type="GO" id="GO:0047631">
    <property type="term" value="F:ADP-ribose diphosphatase activity"/>
    <property type="evidence" value="ECO:0007669"/>
    <property type="project" value="UniProtKB-EC"/>
</dbReference>
<dbReference type="AlphaFoldDB" id="A0A8S8XAM9"/>
<dbReference type="RefSeq" id="WP_420241353.1">
    <property type="nucleotide sequence ID" value="NZ_BOPV01000001.1"/>
</dbReference>
<evidence type="ECO:0000256" key="12">
    <source>
        <dbReference type="ARBA" id="ARBA00049546"/>
    </source>
</evidence>
<keyword evidence="6" id="KW-0378">Hydrolase</keyword>
<dbReference type="PROSITE" id="PS51462">
    <property type="entry name" value="NUDIX"/>
    <property type="match status" value="1"/>
</dbReference>
<evidence type="ECO:0000256" key="3">
    <source>
        <dbReference type="ARBA" id="ARBA00012453"/>
    </source>
</evidence>
<dbReference type="EMBL" id="BOPV01000001">
    <property type="protein sequence ID" value="GIL38365.1"/>
    <property type="molecule type" value="Genomic_DNA"/>
</dbReference>
<evidence type="ECO:0000256" key="6">
    <source>
        <dbReference type="ARBA" id="ARBA00022801"/>
    </source>
</evidence>
<gene>
    <name evidence="15" type="primary">nudF</name>
    <name evidence="15" type="ORF">TMPK1_06020</name>
</gene>
<comment type="function">
    <text evidence="8">Acts on ADP-mannose and ADP-glucose as well as ADP-ribose. Prevents glycogen biosynthesis. The reaction catalyzed by this enzyme is a limiting step of the gluconeogenic process.</text>
</comment>
<comment type="cofactor">
    <cofactor evidence="1 13">
        <name>Mg(2+)</name>
        <dbReference type="ChEBI" id="CHEBI:18420"/>
    </cofactor>
</comment>
<evidence type="ECO:0000259" key="14">
    <source>
        <dbReference type="PROSITE" id="PS51462"/>
    </source>
</evidence>
<comment type="caution">
    <text evidence="15">The sequence shown here is derived from an EMBL/GenBank/DDBJ whole genome shotgun (WGS) entry which is preliminary data.</text>
</comment>
<evidence type="ECO:0000256" key="13">
    <source>
        <dbReference type="PIRSR" id="PIRSR604385-2"/>
    </source>
</evidence>
<name>A0A8S8XAM9_9PROT</name>
<dbReference type="GO" id="GO:0005829">
    <property type="term" value="C:cytosol"/>
    <property type="evidence" value="ECO:0007669"/>
    <property type="project" value="TreeGrafter"/>
</dbReference>
<evidence type="ECO:0000256" key="1">
    <source>
        <dbReference type="ARBA" id="ARBA00001946"/>
    </source>
</evidence>
<keyword evidence="16" id="KW-1185">Reference proteome</keyword>
<dbReference type="InterPro" id="IPR000086">
    <property type="entry name" value="NUDIX_hydrolase_dom"/>
</dbReference>
<dbReference type="InterPro" id="IPR020084">
    <property type="entry name" value="NUDIX_hydrolase_CS"/>
</dbReference>
<keyword evidence="7 13" id="KW-0460">Magnesium</keyword>
<organism evidence="15 16">
    <name type="scientific">Roseiterribacter gracilis</name>
    <dbReference type="NCBI Taxonomy" id="2812848"/>
    <lineage>
        <taxon>Bacteria</taxon>
        <taxon>Pseudomonadati</taxon>
        <taxon>Pseudomonadota</taxon>
        <taxon>Alphaproteobacteria</taxon>
        <taxon>Rhodospirillales</taxon>
        <taxon>Roseiterribacteraceae</taxon>
        <taxon>Roseiterribacter</taxon>
    </lineage>
</organism>
<evidence type="ECO:0000313" key="16">
    <source>
        <dbReference type="Proteomes" id="UP000681075"/>
    </source>
</evidence>
<reference evidence="15" key="1">
    <citation type="submission" date="2021-02" db="EMBL/GenBank/DDBJ databases">
        <title>Genome sequence of Rhodospirillales sp. strain TMPK1 isolated from soil.</title>
        <authorList>
            <person name="Nakai R."/>
            <person name="Kusada H."/>
            <person name="Tamaki H."/>
        </authorList>
    </citation>
    <scope>NUCLEOTIDE SEQUENCE</scope>
    <source>
        <strain evidence="15">TMPK1</strain>
    </source>
</reference>
<evidence type="ECO:0000256" key="10">
    <source>
        <dbReference type="ARBA" id="ARBA00030308"/>
    </source>
</evidence>
<dbReference type="SUPFAM" id="SSF55811">
    <property type="entry name" value="Nudix"/>
    <property type="match status" value="1"/>
</dbReference>
<dbReference type="PANTHER" id="PTHR11839:SF5">
    <property type="entry name" value="ADP-RIBOSE PYROPHOSPHATASE"/>
    <property type="match status" value="1"/>
</dbReference>
<evidence type="ECO:0000313" key="15">
    <source>
        <dbReference type="EMBL" id="GIL38365.1"/>
    </source>
</evidence>